<organism evidence="2 4">
    <name type="scientific">Favolaschia claudopus</name>
    <dbReference type="NCBI Taxonomy" id="2862362"/>
    <lineage>
        <taxon>Eukaryota</taxon>
        <taxon>Fungi</taxon>
        <taxon>Dikarya</taxon>
        <taxon>Basidiomycota</taxon>
        <taxon>Agaricomycotina</taxon>
        <taxon>Agaricomycetes</taxon>
        <taxon>Agaricomycetidae</taxon>
        <taxon>Agaricales</taxon>
        <taxon>Marasmiineae</taxon>
        <taxon>Mycenaceae</taxon>
        <taxon>Favolaschia</taxon>
    </lineage>
</organism>
<feature type="non-terminal residue" evidence="2">
    <location>
        <position position="1"/>
    </location>
</feature>
<protein>
    <submittedName>
        <fullName evidence="2">Uncharacterized protein</fullName>
    </submittedName>
</protein>
<dbReference type="AlphaFoldDB" id="A0AAW0A119"/>
<dbReference type="EMBL" id="JAWWNJ010000020">
    <property type="protein sequence ID" value="KAK7035157.1"/>
    <property type="molecule type" value="Genomic_DNA"/>
</dbReference>
<keyword evidence="4" id="KW-1185">Reference proteome</keyword>
<sequence length="91" mass="9949">STARRDHDLLLRAKVCFCPFFISIPLLPVPTSTQLPTGCSTVYAGVGPRASLSFLLSLVYLAFGQAAGRSQCFRGPSIYIYIYGTRMDRIG</sequence>
<feature type="transmembrane region" description="Helical" evidence="1">
    <location>
        <begin position="9"/>
        <end position="29"/>
    </location>
</feature>
<dbReference type="EMBL" id="JAWWNJ010000093">
    <property type="protein sequence ID" value="KAK6997225.1"/>
    <property type="molecule type" value="Genomic_DNA"/>
</dbReference>
<comment type="caution">
    <text evidence="2">The sequence shown here is derived from an EMBL/GenBank/DDBJ whole genome shotgun (WGS) entry which is preliminary data.</text>
</comment>
<feature type="transmembrane region" description="Helical" evidence="1">
    <location>
        <begin position="41"/>
        <end position="63"/>
    </location>
</feature>
<reference evidence="2 4" key="1">
    <citation type="journal article" date="2024" name="J Genomics">
        <title>Draft genome sequencing and assembly of Favolaschia claudopus CIRM-BRFM 2984 isolated from oak limbs.</title>
        <authorList>
            <person name="Navarro D."/>
            <person name="Drula E."/>
            <person name="Chaduli D."/>
            <person name="Cazenave R."/>
            <person name="Ahrendt S."/>
            <person name="Wang J."/>
            <person name="Lipzen A."/>
            <person name="Daum C."/>
            <person name="Barry K."/>
            <person name="Grigoriev I.V."/>
            <person name="Favel A."/>
            <person name="Rosso M.N."/>
            <person name="Martin F."/>
        </authorList>
    </citation>
    <scope>NUCLEOTIDE SEQUENCE [LARGE SCALE GENOMIC DNA]</scope>
    <source>
        <strain evidence="2 4">CIRM-BRFM 2984</strain>
    </source>
</reference>
<evidence type="ECO:0000313" key="3">
    <source>
        <dbReference type="EMBL" id="KAK7035157.1"/>
    </source>
</evidence>
<evidence type="ECO:0000313" key="4">
    <source>
        <dbReference type="Proteomes" id="UP001362999"/>
    </source>
</evidence>
<evidence type="ECO:0000256" key="1">
    <source>
        <dbReference type="SAM" id="Phobius"/>
    </source>
</evidence>
<name>A0AAW0A119_9AGAR</name>
<keyword evidence="1" id="KW-1133">Transmembrane helix</keyword>
<evidence type="ECO:0000313" key="2">
    <source>
        <dbReference type="EMBL" id="KAK6997225.1"/>
    </source>
</evidence>
<dbReference type="Proteomes" id="UP001362999">
    <property type="component" value="Unassembled WGS sequence"/>
</dbReference>
<accession>A0AAW0A119</accession>
<proteinExistence type="predicted"/>
<keyword evidence="1" id="KW-0812">Transmembrane</keyword>
<gene>
    <name evidence="3" type="ORF">R3P38DRAFT_2912948</name>
    <name evidence="2" type="ORF">R3P38DRAFT_3065279</name>
</gene>
<keyword evidence="1" id="KW-0472">Membrane</keyword>